<dbReference type="InterPro" id="IPR001387">
    <property type="entry name" value="Cro/C1-type_HTH"/>
</dbReference>
<dbReference type="EMBL" id="JAVREV010000022">
    <property type="protein sequence ID" value="MDT0446828.1"/>
    <property type="molecule type" value="Genomic_DNA"/>
</dbReference>
<evidence type="ECO:0000313" key="3">
    <source>
        <dbReference type="Proteomes" id="UP001183615"/>
    </source>
</evidence>
<proteinExistence type="predicted"/>
<name>A0ABU2SCX5_9ACTN</name>
<dbReference type="Proteomes" id="UP001183615">
    <property type="component" value="Unassembled WGS sequence"/>
</dbReference>
<dbReference type="RefSeq" id="WP_311620969.1">
    <property type="nucleotide sequence ID" value="NZ_JAVREV010000022.1"/>
</dbReference>
<comment type="caution">
    <text evidence="2">The sequence shown here is derived from an EMBL/GenBank/DDBJ whole genome shotgun (WGS) entry which is preliminary data.</text>
</comment>
<gene>
    <name evidence="2" type="ORF">RM779_30160</name>
</gene>
<evidence type="ECO:0000313" key="2">
    <source>
        <dbReference type="EMBL" id="MDT0446828.1"/>
    </source>
</evidence>
<dbReference type="InterPro" id="IPR010982">
    <property type="entry name" value="Lambda_DNA-bd_dom_sf"/>
</dbReference>
<dbReference type="Gene3D" id="1.10.260.40">
    <property type="entry name" value="lambda repressor-like DNA-binding domains"/>
    <property type="match status" value="2"/>
</dbReference>
<organism evidence="2 3">
    <name type="scientific">Streptomyces johnsoniae</name>
    <dbReference type="NCBI Taxonomy" id="3075532"/>
    <lineage>
        <taxon>Bacteria</taxon>
        <taxon>Bacillati</taxon>
        <taxon>Actinomycetota</taxon>
        <taxon>Actinomycetes</taxon>
        <taxon>Kitasatosporales</taxon>
        <taxon>Streptomycetaceae</taxon>
        <taxon>Streptomyces</taxon>
    </lineage>
</organism>
<feature type="domain" description="HTH cro/C1-type" evidence="1">
    <location>
        <begin position="62"/>
        <end position="87"/>
    </location>
</feature>
<keyword evidence="3" id="KW-1185">Reference proteome</keyword>
<protein>
    <recommendedName>
        <fullName evidence="1">HTH cro/C1-type domain-containing protein</fullName>
    </recommendedName>
</protein>
<dbReference type="PROSITE" id="PS50943">
    <property type="entry name" value="HTH_CROC1"/>
    <property type="match status" value="1"/>
</dbReference>
<reference evidence="3" key="1">
    <citation type="submission" date="2023-07" db="EMBL/GenBank/DDBJ databases">
        <title>30 novel species of actinomycetes from the DSMZ collection.</title>
        <authorList>
            <person name="Nouioui I."/>
        </authorList>
    </citation>
    <scope>NUCLEOTIDE SEQUENCE [LARGE SCALE GENOMIC DNA]</scope>
    <source>
        <strain evidence="3">DSM 41886</strain>
    </source>
</reference>
<accession>A0ABU2SCX5</accession>
<sequence length="245" mass="27266">MPTPHTNHPATQRRTLAEKLKRLRDMKAPPGEPPPSYEITARQITQTTGVSISGPYFWELVTGRTTNPKLHHLQALARFYHVPIAYLADDHTDHHQLESELQLLHTLKHNGTHTIELQATDGESADLATVQRLLGKVRLLDDFGDEETREAAIRLSALEPAHRPQLLDALENERVRELTLTANALDDDRRATAAHTLGQRDLLDALADDDIQRAAVSLSQLTPASRQAVLALIDHLRQVEGTGES</sequence>
<evidence type="ECO:0000259" key="1">
    <source>
        <dbReference type="PROSITE" id="PS50943"/>
    </source>
</evidence>